<protein>
    <submittedName>
        <fullName evidence="2">Transcriptional regulator, y4mF family</fullName>
    </submittedName>
</protein>
<dbReference type="GeneID" id="61135900"/>
<dbReference type="CDD" id="cd00093">
    <property type="entry name" value="HTH_XRE"/>
    <property type="match status" value="1"/>
</dbReference>
<dbReference type="InterPro" id="IPR010982">
    <property type="entry name" value="Lambda_DNA-bd_dom_sf"/>
</dbReference>
<geneLocation type="plasmid" evidence="2">
    <name>2</name>
</geneLocation>
<dbReference type="SUPFAM" id="SSF47413">
    <property type="entry name" value="lambda repressor-like DNA-binding domains"/>
    <property type="match status" value="1"/>
</dbReference>
<sequence length="105" mass="11184">MSRPQPRRRARARRGPLLEFGSFLVDRRIALGLTQLDVAELADVGLSSVRALEGGHDSPTLAVTLRVLDALGLTLVSLTGTAADAITGRAARVRPAQEVDDEQLA</sequence>
<dbReference type="GO" id="GO:0003677">
    <property type="term" value="F:DNA binding"/>
    <property type="evidence" value="ECO:0007669"/>
    <property type="project" value="InterPro"/>
</dbReference>
<gene>
    <name evidence="2" type="ORF">ERS450000_04547</name>
</gene>
<dbReference type="InterPro" id="IPR001387">
    <property type="entry name" value="Cro/C1-type_HTH"/>
</dbReference>
<evidence type="ECO:0000313" key="3">
    <source>
        <dbReference type="Proteomes" id="UP000057820"/>
    </source>
</evidence>
<name>A0A0H5P313_NOCFR</name>
<feature type="domain" description="HTH cro/C1-type" evidence="1">
    <location>
        <begin position="24"/>
        <end position="78"/>
    </location>
</feature>
<dbReference type="Pfam" id="PF13560">
    <property type="entry name" value="HTH_31"/>
    <property type="match status" value="1"/>
</dbReference>
<dbReference type="PROSITE" id="PS50943">
    <property type="entry name" value="HTH_CROC1"/>
    <property type="match status" value="1"/>
</dbReference>
<accession>A0A0H5P313</accession>
<dbReference type="RefSeq" id="WP_011211859.1">
    <property type="nucleotide sequence ID" value="NZ_CAACYE020000001.1"/>
</dbReference>
<reference evidence="3" key="1">
    <citation type="submission" date="2015-03" db="EMBL/GenBank/DDBJ databases">
        <authorList>
            <consortium name="Pathogen Informatics"/>
        </authorList>
    </citation>
    <scope>NUCLEOTIDE SEQUENCE [LARGE SCALE GENOMIC DNA]</scope>
    <source>
        <strain evidence="3">NCTC11134</strain>
        <plasmid evidence="3">2</plasmid>
    </source>
</reference>
<dbReference type="Gene3D" id="1.10.260.40">
    <property type="entry name" value="lambda repressor-like DNA-binding domains"/>
    <property type="match status" value="1"/>
</dbReference>
<evidence type="ECO:0000259" key="1">
    <source>
        <dbReference type="PROSITE" id="PS50943"/>
    </source>
</evidence>
<dbReference type="AlphaFoldDB" id="A0A0H5P313"/>
<organism evidence="2 3">
    <name type="scientific">Nocardia farcinica</name>
    <dbReference type="NCBI Taxonomy" id="37329"/>
    <lineage>
        <taxon>Bacteria</taxon>
        <taxon>Bacillati</taxon>
        <taxon>Actinomycetota</taxon>
        <taxon>Actinomycetes</taxon>
        <taxon>Mycobacteriales</taxon>
        <taxon>Nocardiaceae</taxon>
        <taxon>Nocardia</taxon>
    </lineage>
</organism>
<dbReference type="SMART" id="SM00530">
    <property type="entry name" value="HTH_XRE"/>
    <property type="match status" value="1"/>
</dbReference>
<keyword evidence="2" id="KW-0614">Plasmid</keyword>
<evidence type="ECO:0000313" key="2">
    <source>
        <dbReference type="EMBL" id="CRY81689.1"/>
    </source>
</evidence>
<dbReference type="EMBL" id="LN868939">
    <property type="protein sequence ID" value="CRY81689.1"/>
    <property type="molecule type" value="Genomic_DNA"/>
</dbReference>
<dbReference type="Proteomes" id="UP000057820">
    <property type="component" value="Plasmid 2"/>
</dbReference>
<proteinExistence type="predicted"/>
<dbReference type="KEGG" id="nfr:ERS450000_04547"/>